<feature type="domain" description="MobA-like NTP transferase" evidence="9">
    <location>
        <begin position="4"/>
        <end position="149"/>
    </location>
</feature>
<gene>
    <name evidence="8" type="primary">mobA</name>
    <name evidence="10" type="ordered locus">Ferp_1625</name>
</gene>
<dbReference type="EC" id="2.7.7.77" evidence="8"/>
<protein>
    <recommendedName>
        <fullName evidence="8">Probable molybdenum cofactor guanylyltransferase</fullName>
        <shortName evidence="8">MoCo guanylyltransferase</shortName>
        <ecNumber evidence="8">2.7.7.77</ecNumber>
    </recommendedName>
    <alternativeName>
        <fullName evidence="8">GTP:molybdopterin guanylyltransferase</fullName>
    </alternativeName>
    <alternativeName>
        <fullName evidence="8">Mo-MPT guanylyltransferase</fullName>
    </alternativeName>
    <alternativeName>
        <fullName evidence="8">Molybdopterin guanylyltransferase</fullName>
    </alternativeName>
    <alternativeName>
        <fullName evidence="8">Molybdopterin-guanine dinucleotide synthase</fullName>
        <shortName evidence="8">MGD synthase</shortName>
    </alternativeName>
</protein>
<dbReference type="STRING" id="589924.Ferp_1625"/>
<dbReference type="KEGG" id="fpl:Ferp_1625"/>
<evidence type="ECO:0000256" key="7">
    <source>
        <dbReference type="ARBA" id="ARBA00023150"/>
    </source>
</evidence>
<keyword evidence="6 8" id="KW-0342">GTP-binding</keyword>
<dbReference type="SUPFAM" id="SSF53448">
    <property type="entry name" value="Nucleotide-diphospho-sugar transferases"/>
    <property type="match status" value="1"/>
</dbReference>
<comment type="function">
    <text evidence="8">Transfers a GMP moiety from GTP to Mo-molybdopterin (Mo-MPT) cofactor (Moco or molybdenum cofactor) to form Mo-molybdopterin guanine dinucleotide (Mo-MGD) cofactor.</text>
</comment>
<comment type="catalytic activity">
    <reaction evidence="8">
        <text>Mo-molybdopterin + GTP + H(+) = Mo-molybdopterin guanine dinucleotide + diphosphate</text>
        <dbReference type="Rhea" id="RHEA:34243"/>
        <dbReference type="ChEBI" id="CHEBI:15378"/>
        <dbReference type="ChEBI" id="CHEBI:33019"/>
        <dbReference type="ChEBI" id="CHEBI:37565"/>
        <dbReference type="ChEBI" id="CHEBI:71302"/>
        <dbReference type="ChEBI" id="CHEBI:71310"/>
        <dbReference type="EC" id="2.7.7.77"/>
    </reaction>
</comment>
<dbReference type="GO" id="GO:0061603">
    <property type="term" value="F:molybdenum cofactor guanylyltransferase activity"/>
    <property type="evidence" value="ECO:0007669"/>
    <property type="project" value="UniProtKB-EC"/>
</dbReference>
<evidence type="ECO:0000256" key="8">
    <source>
        <dbReference type="HAMAP-Rule" id="MF_00316"/>
    </source>
</evidence>
<dbReference type="GeneID" id="8779146"/>
<evidence type="ECO:0000256" key="4">
    <source>
        <dbReference type="ARBA" id="ARBA00022741"/>
    </source>
</evidence>
<dbReference type="InterPro" id="IPR013482">
    <property type="entry name" value="Molybde_CF_guanTrfase"/>
</dbReference>
<dbReference type="eggNOG" id="arCOG01872">
    <property type="taxonomic scope" value="Archaea"/>
</dbReference>
<evidence type="ECO:0000313" key="10">
    <source>
        <dbReference type="EMBL" id="ADC65773.1"/>
    </source>
</evidence>
<dbReference type="Gene3D" id="3.90.550.10">
    <property type="entry name" value="Spore Coat Polysaccharide Biosynthesis Protein SpsA, Chain A"/>
    <property type="match status" value="1"/>
</dbReference>
<comment type="domain">
    <text evidence="8">The N-terminal domain determines nucleotide recognition and specific binding, while the C-terminal domain determines the specific binding to the target protein.</text>
</comment>
<keyword evidence="7 8" id="KW-0501">Molybdenum cofactor biosynthesis</keyword>
<dbReference type="GO" id="GO:0005737">
    <property type="term" value="C:cytoplasm"/>
    <property type="evidence" value="ECO:0007669"/>
    <property type="project" value="UniProtKB-SubCell"/>
</dbReference>
<dbReference type="InterPro" id="IPR025877">
    <property type="entry name" value="MobA-like_NTP_Trfase"/>
</dbReference>
<dbReference type="HOGENOM" id="CLU_055597_2_1_2"/>
<feature type="binding site" evidence="8">
    <location>
        <position position="90"/>
    </location>
    <ligand>
        <name>Mg(2+)</name>
        <dbReference type="ChEBI" id="CHEBI:18420"/>
    </ligand>
</feature>
<dbReference type="PaxDb" id="589924-Ferp_1625"/>
<dbReference type="EMBL" id="CP001899">
    <property type="protein sequence ID" value="ADC65773.1"/>
    <property type="molecule type" value="Genomic_DNA"/>
</dbReference>
<dbReference type="Pfam" id="PF12804">
    <property type="entry name" value="NTP_transf_3"/>
    <property type="match status" value="1"/>
</dbReference>
<keyword evidence="5 8" id="KW-0460">Magnesium</keyword>
<keyword evidence="4 8" id="KW-0547">Nucleotide-binding</keyword>
<dbReference type="InterPro" id="IPR029044">
    <property type="entry name" value="Nucleotide-diphossugar_trans"/>
</dbReference>
<dbReference type="CDD" id="cd02503">
    <property type="entry name" value="MobA"/>
    <property type="match status" value="1"/>
</dbReference>
<dbReference type="OrthoDB" id="28434at2157"/>
<evidence type="ECO:0000256" key="6">
    <source>
        <dbReference type="ARBA" id="ARBA00023134"/>
    </source>
</evidence>
<comment type="subcellular location">
    <subcellularLocation>
        <location evidence="8">Cytoplasm</location>
    </subcellularLocation>
</comment>
<feature type="binding site" evidence="8">
    <location>
        <begin position="6"/>
        <end position="8"/>
    </location>
    <ligand>
        <name>GTP</name>
        <dbReference type="ChEBI" id="CHEBI:37565"/>
    </ligand>
</feature>
<evidence type="ECO:0000256" key="1">
    <source>
        <dbReference type="ARBA" id="ARBA00022490"/>
    </source>
</evidence>
<sequence>MNVAILVGGKGRRMGYVEKALLEICGVRIIDRLLREFKDDNVVIVCRDEEQRKLFEGETIVDSIKNFGALAGIHAALKYFGERTLVLACDMPFAKRRVAEKLFAEAEKIDANVLMPYWKEGRFEPLFSIYSPEVIPEIEKSFSFGEKKILKPVFRSSGVYLYSVECLRKLDEKLISFFNVNTPQELRRAEELCSSTDSVE</sequence>
<evidence type="ECO:0000256" key="2">
    <source>
        <dbReference type="ARBA" id="ARBA00022679"/>
    </source>
</evidence>
<dbReference type="RefSeq" id="WP_012966113.1">
    <property type="nucleotide sequence ID" value="NC_013849.1"/>
</dbReference>
<keyword evidence="1 8" id="KW-0963">Cytoplasm</keyword>
<dbReference type="HAMAP" id="MF_00316">
    <property type="entry name" value="MobA"/>
    <property type="match status" value="1"/>
</dbReference>
<keyword evidence="2 8" id="KW-0808">Transferase</keyword>
<dbReference type="GO" id="GO:0046872">
    <property type="term" value="F:metal ion binding"/>
    <property type="evidence" value="ECO:0007669"/>
    <property type="project" value="UniProtKB-KW"/>
</dbReference>
<comment type="caution">
    <text evidence="8">Lacks conserved residue(s) required for the propagation of feature annotation.</text>
</comment>
<name>D3RZ60_FERPA</name>
<feature type="binding site" evidence="8">
    <location>
        <position position="62"/>
    </location>
    <ligand>
        <name>GTP</name>
        <dbReference type="ChEBI" id="CHEBI:37565"/>
    </ligand>
</feature>
<dbReference type="AlphaFoldDB" id="D3RZ60"/>
<feature type="binding site" evidence="8">
    <location>
        <position position="90"/>
    </location>
    <ligand>
        <name>GTP</name>
        <dbReference type="ChEBI" id="CHEBI:37565"/>
    </ligand>
</feature>
<dbReference type="PANTHER" id="PTHR19136">
    <property type="entry name" value="MOLYBDENUM COFACTOR GUANYLYLTRANSFERASE"/>
    <property type="match status" value="1"/>
</dbReference>
<dbReference type="GO" id="GO:0005525">
    <property type="term" value="F:GTP binding"/>
    <property type="evidence" value="ECO:0007669"/>
    <property type="project" value="UniProtKB-UniRule"/>
</dbReference>
<comment type="similarity">
    <text evidence="8">Belongs to the MobA family.</text>
</comment>
<accession>D3RZ60</accession>
<feature type="binding site" evidence="8">
    <location>
        <position position="19"/>
    </location>
    <ligand>
        <name>GTP</name>
        <dbReference type="ChEBI" id="CHEBI:37565"/>
    </ligand>
</feature>
<dbReference type="Proteomes" id="UP000002613">
    <property type="component" value="Chromosome"/>
</dbReference>
<reference evidence="11" key="1">
    <citation type="submission" date="2010-02" db="EMBL/GenBank/DDBJ databases">
        <title>Complete sequence of Ferroglobus placidus DSM 10642.</title>
        <authorList>
            <consortium name="US DOE Joint Genome Institute"/>
            <person name="Lucas S."/>
            <person name="Copeland A."/>
            <person name="Lapidus A."/>
            <person name="Cheng J.-F."/>
            <person name="Bruce D."/>
            <person name="Goodwin L."/>
            <person name="Pitluck S."/>
            <person name="Saunders E."/>
            <person name="Brettin T."/>
            <person name="Detter J.C."/>
            <person name="Han C."/>
            <person name="Tapia R."/>
            <person name="Larimer F."/>
            <person name="Land M."/>
            <person name="Hauser L."/>
            <person name="Kyrpides N."/>
            <person name="Ivanova N."/>
            <person name="Holmes D."/>
            <person name="Lovley D."/>
            <person name="Kyrpides N."/>
            <person name="Anderson I.J."/>
            <person name="Woyke T."/>
        </authorList>
    </citation>
    <scope>NUCLEOTIDE SEQUENCE [LARGE SCALE GENOMIC DNA]</scope>
    <source>
        <strain evidence="11">DSM 10642 / AEDII12DO</strain>
    </source>
</reference>
<dbReference type="GO" id="GO:0006777">
    <property type="term" value="P:Mo-molybdopterin cofactor biosynthetic process"/>
    <property type="evidence" value="ECO:0007669"/>
    <property type="project" value="UniProtKB-KW"/>
</dbReference>
<evidence type="ECO:0000259" key="9">
    <source>
        <dbReference type="Pfam" id="PF12804"/>
    </source>
</evidence>
<reference evidence="10 11" key="2">
    <citation type="journal article" date="2011" name="Stand. Genomic Sci.">
        <title>Complete genome sequence of Ferroglobus placidus AEDII12DO.</title>
        <authorList>
            <person name="Anderson I."/>
            <person name="Risso C."/>
            <person name="Holmes D."/>
            <person name="Lucas S."/>
            <person name="Copeland A."/>
            <person name="Lapidus A."/>
            <person name="Cheng J.F."/>
            <person name="Bruce D."/>
            <person name="Goodwin L."/>
            <person name="Pitluck S."/>
            <person name="Saunders E."/>
            <person name="Brettin T."/>
            <person name="Detter J.C."/>
            <person name="Han C."/>
            <person name="Tapia R."/>
            <person name="Larimer F."/>
            <person name="Land M."/>
            <person name="Hauser L."/>
            <person name="Woyke T."/>
            <person name="Lovley D."/>
            <person name="Kyrpides N."/>
            <person name="Ivanova N."/>
        </authorList>
    </citation>
    <scope>NUCLEOTIDE SEQUENCE [LARGE SCALE GENOMIC DNA]</scope>
    <source>
        <strain evidence="11">DSM 10642 / AEDII12DO</strain>
    </source>
</reference>
<organism evidence="10 11">
    <name type="scientific">Ferroglobus placidus (strain DSM 10642 / AEDII12DO)</name>
    <dbReference type="NCBI Taxonomy" id="589924"/>
    <lineage>
        <taxon>Archaea</taxon>
        <taxon>Methanobacteriati</taxon>
        <taxon>Methanobacteriota</taxon>
        <taxon>Archaeoglobi</taxon>
        <taxon>Archaeoglobales</taxon>
        <taxon>Archaeoglobaceae</taxon>
        <taxon>Ferroglobus</taxon>
    </lineage>
</organism>
<comment type="cofactor">
    <cofactor evidence="8">
        <name>Mg(2+)</name>
        <dbReference type="ChEBI" id="CHEBI:18420"/>
    </cofactor>
</comment>
<proteinExistence type="inferred from homology"/>
<evidence type="ECO:0000256" key="5">
    <source>
        <dbReference type="ARBA" id="ARBA00022842"/>
    </source>
</evidence>
<keyword evidence="11" id="KW-1185">Reference proteome</keyword>
<dbReference type="PANTHER" id="PTHR19136:SF81">
    <property type="entry name" value="MOLYBDENUM COFACTOR GUANYLYLTRANSFERASE"/>
    <property type="match status" value="1"/>
</dbReference>
<keyword evidence="3 8" id="KW-0479">Metal-binding</keyword>
<evidence type="ECO:0000313" key="11">
    <source>
        <dbReference type="Proteomes" id="UP000002613"/>
    </source>
</evidence>
<evidence type="ECO:0000256" key="3">
    <source>
        <dbReference type="ARBA" id="ARBA00022723"/>
    </source>
</evidence>